<accession>A0A7J6TD09</accession>
<dbReference type="GO" id="GO:0003678">
    <property type="term" value="F:DNA helicase activity"/>
    <property type="evidence" value="ECO:0007669"/>
    <property type="project" value="UniProtKB-EC"/>
</dbReference>
<evidence type="ECO:0000256" key="2">
    <source>
        <dbReference type="ARBA" id="ARBA00022801"/>
    </source>
</evidence>
<keyword evidence="2 6" id="KW-0378">Hydrolase</keyword>
<dbReference type="Pfam" id="PF13087">
    <property type="entry name" value="AAA_12"/>
    <property type="match status" value="1"/>
</dbReference>
<dbReference type="Proteomes" id="UP000553632">
    <property type="component" value="Unassembled WGS sequence"/>
</dbReference>
<dbReference type="CDD" id="cd18042">
    <property type="entry name" value="DEXXQc_SETX"/>
    <property type="match status" value="1"/>
</dbReference>
<keyword evidence="3 6" id="KW-0347">Helicase</keyword>
<dbReference type="SMART" id="SM00487">
    <property type="entry name" value="DEXDc"/>
    <property type="match status" value="1"/>
</dbReference>
<feature type="region of interest" description="Disordered" evidence="7">
    <location>
        <begin position="690"/>
        <end position="734"/>
    </location>
</feature>
<feature type="domain" description="UvrD-like helicase ATP-binding" evidence="8">
    <location>
        <begin position="1584"/>
        <end position="1868"/>
    </location>
</feature>
<evidence type="ECO:0000256" key="7">
    <source>
        <dbReference type="SAM" id="MobiDB-lite"/>
    </source>
</evidence>
<evidence type="ECO:0000313" key="9">
    <source>
        <dbReference type="EMBL" id="KAF4742811.1"/>
    </source>
</evidence>
<dbReference type="Gene3D" id="3.40.50.300">
    <property type="entry name" value="P-loop containing nucleotide triphosphate hydrolases"/>
    <property type="match status" value="2"/>
</dbReference>
<dbReference type="FunFam" id="3.40.50.300:FF:000326">
    <property type="entry name" value="P-loop containing nucleoside triphosphate hydrolase"/>
    <property type="match status" value="1"/>
</dbReference>
<dbReference type="InterPro" id="IPR047187">
    <property type="entry name" value="SF1_C_Upf1"/>
</dbReference>
<feature type="region of interest" description="Disordered" evidence="7">
    <location>
        <begin position="1245"/>
        <end position="1301"/>
    </location>
</feature>
<evidence type="ECO:0000256" key="4">
    <source>
        <dbReference type="ARBA" id="ARBA00022840"/>
    </source>
</evidence>
<feature type="region of interest" description="Disordered" evidence="7">
    <location>
        <begin position="31"/>
        <end position="53"/>
    </location>
</feature>
<dbReference type="GO" id="GO:0005694">
    <property type="term" value="C:chromosome"/>
    <property type="evidence" value="ECO:0007669"/>
    <property type="project" value="UniProtKB-ARBA"/>
</dbReference>
<dbReference type="PROSITE" id="PS51198">
    <property type="entry name" value="UVRD_HELICASE_ATP_BIND"/>
    <property type="match status" value="1"/>
</dbReference>
<evidence type="ECO:0000259" key="8">
    <source>
        <dbReference type="PROSITE" id="PS51198"/>
    </source>
</evidence>
<dbReference type="SUPFAM" id="SSF52540">
    <property type="entry name" value="P-loop containing nucleoside triphosphate hydrolases"/>
    <property type="match status" value="1"/>
</dbReference>
<protein>
    <recommendedName>
        <fullName evidence="8">UvrD-like helicase ATP-binding domain-containing protein</fullName>
    </recommendedName>
</protein>
<evidence type="ECO:0000256" key="6">
    <source>
        <dbReference type="PROSITE-ProRule" id="PRU00560"/>
    </source>
</evidence>
<comment type="caution">
    <text evidence="9">The sequence shown here is derived from an EMBL/GenBank/DDBJ whole genome shotgun (WGS) entry which is preliminary data.</text>
</comment>
<keyword evidence="1 6" id="KW-0547">Nucleotide-binding</keyword>
<dbReference type="GO" id="GO:0005524">
    <property type="term" value="F:ATP binding"/>
    <property type="evidence" value="ECO:0007669"/>
    <property type="project" value="UniProtKB-UniRule"/>
</dbReference>
<dbReference type="InterPro" id="IPR041677">
    <property type="entry name" value="DNA2/NAM7_AAA_11"/>
</dbReference>
<feature type="compositionally biased region" description="Basic and acidic residues" evidence="7">
    <location>
        <begin position="1249"/>
        <end position="1260"/>
    </location>
</feature>
<feature type="non-terminal residue" evidence="9">
    <location>
        <position position="2485"/>
    </location>
</feature>
<dbReference type="EMBL" id="JABANO010011835">
    <property type="protein sequence ID" value="KAF4742811.1"/>
    <property type="molecule type" value="Genomic_DNA"/>
</dbReference>
<dbReference type="Pfam" id="PF13086">
    <property type="entry name" value="AAA_11"/>
    <property type="match status" value="1"/>
</dbReference>
<evidence type="ECO:0000256" key="3">
    <source>
        <dbReference type="ARBA" id="ARBA00022806"/>
    </source>
</evidence>
<dbReference type="GO" id="GO:0016787">
    <property type="term" value="F:hydrolase activity"/>
    <property type="evidence" value="ECO:0007669"/>
    <property type="project" value="UniProtKB-UniRule"/>
</dbReference>
<sequence length="2485" mass="271936">MLKPRPATLARVILSGPRRSTSLHRRYLATLAPSEEGNSSEPVAEEGDGGAEAVSEALTPPHCIFPPSQTDMSALEGDLWTFLGPEGYPEEQLVVQFLKERLETEDAVNSLQPHDCVVVFRMVERFVHSWETRKQLSPVLGAVLQRLAEVGPQASKRLISVLLSTLRSVGQWTPEYSNLRHAAEGLGKKLVKTFVEDRKDYATPSRYLGRLCAFLVEYPGCTSAAVVEFIDTTSTELLRAGGAGSLEEDVSNAGMLRLLRCDAVDGSVTGVAAAVVVDANADEDSAADLSHENAVLVLEACVGLPPMTGMSDLVYEAKLRLLREPWLSPVGRSIGALGRLGAWNKSCKTLYNTLSYRASQPGMGPDAMSAMVGGGLSTTTQDLGRKGEPDIVGEPQPRNSAFPRKEFIVAAIVRNVLAELKSGGMKLTSTATALWAVCVGGLHLETPQGVKQTPTERPWKLTGEEDGKELLLRSLLDVSLVCGRCRGGSPANLAAAYADSLQVWMQFGEILHYLALTGSPIVNLAEPQKPMVRVQKRREVDAEYVRNHKKGLQWAKEEQAKWMNESRVATDVAKYIENRTPGVLQLSVPDAAPELAALLELPVFHCGEGYILDIDCPEISPVGRALRKRIAELMEPPVMYHVIDGLSWMDRTTAKRKEVIDRYTAEAERPHVLCDTKGLWVRRLHRRKKDKKRPVVRDRSSPQLSRAGRPMAALKPRRPASAEAPPSDDSAKGVGGKTLAANLAESEISYTMSLLIMSLCEIETARPGDIFHWACSESPLCGRQHLVKQYMRLMVVDLEKEGMPEAAADFEFLDELYAKCFKFGGCVDCAAVYTVLRSNVLSEMEALPDARTILAEHDNRRISDCFASKNESARAAALAECLVDKSCKPSRGLFDSQPIVESLRAAMHQRDMLKMAARILNQAGMVRKHMHSQLWGLIKRKEAQWATELVECALFELRGVALCREVWGPWENWLINATPPSASEDDPLQRLKLQLAITCLLSPQGEGFVGEKVWADVAANPMHAATLLAVVCQKPDCVRPDGLPIRILFTSGAESGALWPVWFFLIQFPYMRDEMGAVLLSILEEDTHSGQRLPLLTVVHRLLAEDKPRGDAMAQGVADFVAQNKADKLSVEAMKWLLNVSPSCLRYHLRVVRHAFQGLAQGIIQQLKRVSPMTQLQWSWMSCMAHTLRRMPGAGTPSSGGVDCSLLLASIRSMMDSGGLGGLDEHVSRLLDSTCECLEVAAAGGSLQDEQRQDRPRGEETTDTGSPSSSDLELEEGDNPMAGYKGEMRRGGGGSMMLKPSMLASKGGMANAAVRREEGQGAPDSSKVVEAPLDALYKLVLSQQPFGQLQGSADGTIDGKSGTTGSKVFASPKTYREAFKRPMWLECQEGLRQSLTTPGSSTMIHVTVLRSGRRGKEWYELVIKPADFDTETVSQGDVLLLCSADSPLLSELCKGVPVNECMSMAAASQNGIIMGVCEGTKDAVNYSGSKADKGKVVVRCMPVGPTCPLGLSPQESIQGRESVAVVVHSILAVSREWEALWSIDSARRLLPIVLNPAKAAAAEAKGGGDAEYPLPVSGSYALNEGQNKALAYACDASKRAVLLQGPPGTGKTRVVVAILQELLRRQTRRKFPILVSAPSNAAVDEIAGRLLAATTGQDYRFIRIGNSSRVTHEAVKGICLDSIVSEAFKQQETMRYDDYIKSRDDRYAAIKALDAQIEEAADQKAVADGLRSKRRGLVEALHKARDVYKSTMRQGRDAIQSRYLRGADVLFGTLNSYGSASVTRNLPVGRAEVCLIDEAAQAHEVASLIPLRFDPQRLILVGDPQQLPATVLSMRASMEYNLERSLFQKLQEASWPHHVMLTTQYRMHPAIAAFPSNHFYQGALVPSNSVLARPVFAPHMPGPMTFFDLPDSDEVRQGVGRSNPAEALFIGRLLQELMSALGDRAKTLLPDGLGVISPYKQQVSLLKRNLSYGSLSDDWLEVGTVDSFQGREKDVIVVSTVRSGASSGIGFVADMRRLNVSITRAKRALWIVGDSARLSSGSTDPRVVSWELRDITVSLGCRGNESFFVFIYTNTGSSPQASRHQLRAFDVGVAAASRKCDISEELWRLSSIASMQATVVYKSAEHEFPSGFAVWDADELHQTYADLLLGPELAIPGVGPDTFVTIGRSKSDLMMSIFPTEWRLGVAKVGEGPFQYPHDVADEERAFAFAREAIMKSRPGVLVLGPLSERGDVLANCEYSHFVEMLIQCAREVRPEARVVWDETLGGFGRVAGARPQLWSTDFFLKTVACDATLISSIYGLDDGLVAALVYQEGDSEEALPDEALPSIAALNREVHGLKGLIESNLSLPTASAYIGGYIYNRLWNELLGRSRVVVDVHRRGCWIAIEVLHDEMSSDKLPKCSRLVSRADHDVVLVCPPFAYDDPQEALPDADELIQCMLDLFLLRDFKMERTYGRSEKRPDGPDEAVWTGPGDEAWCRGELRLCE</sequence>
<evidence type="ECO:0000313" key="10">
    <source>
        <dbReference type="Proteomes" id="UP000553632"/>
    </source>
</evidence>
<proteinExistence type="predicted"/>
<gene>
    <name evidence="9" type="ORF">FOZ63_026483</name>
</gene>
<dbReference type="CDD" id="cd18808">
    <property type="entry name" value="SF1_C_Upf1"/>
    <property type="match status" value="1"/>
</dbReference>
<dbReference type="InterPro" id="IPR041679">
    <property type="entry name" value="DNA2/NAM7-like_C"/>
</dbReference>
<dbReference type="PANTHER" id="PTHR10887">
    <property type="entry name" value="DNA2/NAM7 HELICASE FAMILY"/>
    <property type="match status" value="1"/>
</dbReference>
<dbReference type="InterPro" id="IPR014016">
    <property type="entry name" value="UvrD-like_ATP-bd"/>
</dbReference>
<dbReference type="OMA" id="TCECLEV"/>
<feature type="compositionally biased region" description="Low complexity" evidence="7">
    <location>
        <begin position="719"/>
        <end position="728"/>
    </location>
</feature>
<evidence type="ECO:0000256" key="5">
    <source>
        <dbReference type="ARBA" id="ARBA00048432"/>
    </source>
</evidence>
<dbReference type="InterPro" id="IPR027417">
    <property type="entry name" value="P-loop_NTPase"/>
</dbReference>
<keyword evidence="10" id="KW-1185">Reference proteome</keyword>
<reference evidence="9 10" key="1">
    <citation type="submission" date="2020-04" db="EMBL/GenBank/DDBJ databases">
        <title>Perkinsus olseni comparative genomics.</title>
        <authorList>
            <person name="Bogema D.R."/>
        </authorList>
    </citation>
    <scope>NUCLEOTIDE SEQUENCE [LARGE SCALE GENOMIC DNA]</scope>
    <source>
        <strain evidence="9 10">ATCC PRA-207</strain>
    </source>
</reference>
<dbReference type="InterPro" id="IPR014001">
    <property type="entry name" value="Helicase_ATP-bd"/>
</dbReference>
<feature type="binding site" evidence="6">
    <location>
        <begin position="1605"/>
        <end position="1612"/>
    </location>
    <ligand>
        <name>ATP</name>
        <dbReference type="ChEBI" id="CHEBI:30616"/>
    </ligand>
</feature>
<dbReference type="InterPro" id="IPR045055">
    <property type="entry name" value="DNA2/NAM7-like"/>
</dbReference>
<organism evidence="9 10">
    <name type="scientific">Perkinsus olseni</name>
    <name type="common">Perkinsus atlanticus</name>
    <dbReference type="NCBI Taxonomy" id="32597"/>
    <lineage>
        <taxon>Eukaryota</taxon>
        <taxon>Sar</taxon>
        <taxon>Alveolata</taxon>
        <taxon>Perkinsozoa</taxon>
        <taxon>Perkinsea</taxon>
        <taxon>Perkinsida</taxon>
        <taxon>Perkinsidae</taxon>
        <taxon>Perkinsus</taxon>
    </lineage>
</organism>
<evidence type="ECO:0000256" key="1">
    <source>
        <dbReference type="ARBA" id="ARBA00022741"/>
    </source>
</evidence>
<dbReference type="PANTHER" id="PTHR10887:SF495">
    <property type="entry name" value="HELICASE SENATAXIN ISOFORM X1-RELATED"/>
    <property type="match status" value="1"/>
</dbReference>
<keyword evidence="4 6" id="KW-0067">ATP-binding</keyword>
<feature type="region of interest" description="Disordered" evidence="7">
    <location>
        <begin position="1307"/>
        <end position="1326"/>
    </location>
</feature>
<comment type="catalytic activity">
    <reaction evidence="5">
        <text>ATP + H2O = ADP + phosphate + H(+)</text>
        <dbReference type="Rhea" id="RHEA:13065"/>
        <dbReference type="ChEBI" id="CHEBI:15377"/>
        <dbReference type="ChEBI" id="CHEBI:15378"/>
        <dbReference type="ChEBI" id="CHEBI:30616"/>
        <dbReference type="ChEBI" id="CHEBI:43474"/>
        <dbReference type="ChEBI" id="CHEBI:456216"/>
        <dbReference type="EC" id="3.6.4.12"/>
    </reaction>
    <physiologicalReaction direction="left-to-right" evidence="5">
        <dbReference type="Rhea" id="RHEA:13066"/>
    </physiologicalReaction>
</comment>
<name>A0A7J6TD09_PEROL</name>